<evidence type="ECO:0000256" key="6">
    <source>
        <dbReference type="ARBA" id="ARBA00022840"/>
    </source>
</evidence>
<dbReference type="EC" id="6.3.1.20" evidence="3"/>
<organism evidence="9 10">
    <name type="scientific">Hathewaya limosa</name>
    <name type="common">Clostridium limosum</name>
    <dbReference type="NCBI Taxonomy" id="1536"/>
    <lineage>
        <taxon>Bacteria</taxon>
        <taxon>Bacillati</taxon>
        <taxon>Bacillota</taxon>
        <taxon>Clostridia</taxon>
        <taxon>Eubacteriales</taxon>
        <taxon>Clostridiaceae</taxon>
        <taxon>Hathewaya</taxon>
    </lineage>
</organism>
<dbReference type="SUPFAM" id="SSF55681">
    <property type="entry name" value="Class II aaRS and biotin synthetases"/>
    <property type="match status" value="1"/>
</dbReference>
<dbReference type="GO" id="GO:0016979">
    <property type="term" value="F:lipoate-protein ligase activity"/>
    <property type="evidence" value="ECO:0007669"/>
    <property type="project" value="UniProtKB-EC"/>
</dbReference>
<dbReference type="Gene3D" id="3.30.390.50">
    <property type="entry name" value="CO dehydrogenase flavoprotein, C-terminal domain"/>
    <property type="match status" value="1"/>
</dbReference>
<comment type="caution">
    <text evidence="9">The sequence shown here is derived from an EMBL/GenBank/DDBJ whole genome shotgun (WGS) entry which is preliminary data.</text>
</comment>
<keyword evidence="5" id="KW-0547">Nucleotide-binding</keyword>
<dbReference type="PANTHER" id="PTHR12561">
    <property type="entry name" value="LIPOATE-PROTEIN LIGASE"/>
    <property type="match status" value="1"/>
</dbReference>
<dbReference type="InterPro" id="IPR045864">
    <property type="entry name" value="aa-tRNA-synth_II/BPL/LPL"/>
</dbReference>
<dbReference type="EMBL" id="JAUSWN010000003">
    <property type="protein sequence ID" value="MDQ0478781.1"/>
    <property type="molecule type" value="Genomic_DNA"/>
</dbReference>
<comment type="pathway">
    <text evidence="2">Protein modification; protein lipoylation via exogenous pathway; protein N(6)-(lipoyl)lysine from lipoate: step 1/2.</text>
</comment>
<dbReference type="Pfam" id="PF10437">
    <property type="entry name" value="Lip_prot_lig_C"/>
    <property type="match status" value="1"/>
</dbReference>
<comment type="catalytic activity">
    <reaction evidence="7">
        <text>L-lysyl-[lipoyl-carrier protein] + (R)-lipoate + ATP = N(6)-[(R)-lipoyl]-L-lysyl-[lipoyl-carrier protein] + AMP + diphosphate + H(+)</text>
        <dbReference type="Rhea" id="RHEA:49288"/>
        <dbReference type="Rhea" id="RHEA-COMP:10500"/>
        <dbReference type="Rhea" id="RHEA-COMP:10502"/>
        <dbReference type="ChEBI" id="CHEBI:15378"/>
        <dbReference type="ChEBI" id="CHEBI:29969"/>
        <dbReference type="ChEBI" id="CHEBI:30616"/>
        <dbReference type="ChEBI" id="CHEBI:33019"/>
        <dbReference type="ChEBI" id="CHEBI:83088"/>
        <dbReference type="ChEBI" id="CHEBI:83099"/>
        <dbReference type="ChEBI" id="CHEBI:456215"/>
        <dbReference type="EC" id="6.3.1.20"/>
    </reaction>
</comment>
<evidence type="ECO:0000256" key="4">
    <source>
        <dbReference type="ARBA" id="ARBA00022598"/>
    </source>
</evidence>
<gene>
    <name evidence="9" type="ORF">QOZ93_000509</name>
</gene>
<evidence type="ECO:0000256" key="2">
    <source>
        <dbReference type="ARBA" id="ARBA00005124"/>
    </source>
</evidence>
<dbReference type="Proteomes" id="UP001224418">
    <property type="component" value="Unassembled WGS sequence"/>
</dbReference>
<dbReference type="InterPro" id="IPR004562">
    <property type="entry name" value="LipoylTrfase_LipoateP_Ligase"/>
</dbReference>
<dbReference type="InterPro" id="IPR004143">
    <property type="entry name" value="BPL_LPL_catalytic"/>
</dbReference>
<dbReference type="CDD" id="cd16443">
    <property type="entry name" value="LplA"/>
    <property type="match status" value="1"/>
</dbReference>
<name>A0ABU0JRA4_HATLI</name>
<evidence type="ECO:0000259" key="8">
    <source>
        <dbReference type="PROSITE" id="PS51733"/>
    </source>
</evidence>
<proteinExistence type="predicted"/>
<keyword evidence="10" id="KW-1185">Reference proteome</keyword>
<dbReference type="PROSITE" id="PS51733">
    <property type="entry name" value="BPL_LPL_CATALYTIC"/>
    <property type="match status" value="1"/>
</dbReference>
<reference evidence="9 10" key="1">
    <citation type="submission" date="2023-07" db="EMBL/GenBank/DDBJ databases">
        <title>Genomic Encyclopedia of Type Strains, Phase IV (KMG-IV): sequencing the most valuable type-strain genomes for metagenomic binning, comparative biology and taxonomic classification.</title>
        <authorList>
            <person name="Goeker M."/>
        </authorList>
    </citation>
    <scope>NUCLEOTIDE SEQUENCE [LARGE SCALE GENOMIC DNA]</scope>
    <source>
        <strain evidence="9 10">DSM 1400</strain>
    </source>
</reference>
<keyword evidence="4 9" id="KW-0436">Ligase</keyword>
<dbReference type="NCBIfam" id="TIGR00545">
    <property type="entry name" value="lipoyltrans"/>
    <property type="match status" value="1"/>
</dbReference>
<keyword evidence="6" id="KW-0067">ATP-binding</keyword>
<evidence type="ECO:0000256" key="1">
    <source>
        <dbReference type="ARBA" id="ARBA00005085"/>
    </source>
</evidence>
<evidence type="ECO:0000313" key="9">
    <source>
        <dbReference type="EMBL" id="MDQ0478781.1"/>
    </source>
</evidence>
<comment type="pathway">
    <text evidence="1">Protein modification; protein lipoylation via exogenous pathway; protein N(6)-(lipoyl)lysine from lipoate: step 2/2.</text>
</comment>
<accession>A0ABU0JRA4</accession>
<sequence length="306" mass="35481">MNKIVISKEVNPYYNLALEEELFENVKEDEMILYLWQNEKTIVIGRNQNPYVECDIDAIEKDNISLARRLSGGGTVYHDLGNLNFTFITSKNNENLNKQLKVIKKALEMFNLSVEFSGRNDLLCDGKKFSGHAFYEENNSYYHHGTLMVDVDITMLQKFLKPSKLKLQSKGIKSVKSRVINLKDKVPNITIDSLIDALKEAFKIVYGNVKEESILNKDCYSPRYIDKYSCKKWIYGESPKYTINLEQTLNIGNIQVLLDVESGIINNVKIYSDTLLNINFEHIENKLIHKEFDRNKITKFLKDQLN</sequence>
<dbReference type="SUPFAM" id="SSF82649">
    <property type="entry name" value="SufE/NifU"/>
    <property type="match status" value="1"/>
</dbReference>
<feature type="domain" description="BPL/LPL catalytic" evidence="8">
    <location>
        <begin position="27"/>
        <end position="210"/>
    </location>
</feature>
<dbReference type="RefSeq" id="WP_307354985.1">
    <property type="nucleotide sequence ID" value="NZ_BAAACJ010000025.1"/>
</dbReference>
<protein>
    <recommendedName>
        <fullName evidence="3">lipoate--protein ligase</fullName>
        <ecNumber evidence="3">6.3.1.20</ecNumber>
    </recommendedName>
</protein>
<dbReference type="Gene3D" id="3.30.930.10">
    <property type="entry name" value="Bira Bifunctional Protein, Domain 2"/>
    <property type="match status" value="1"/>
</dbReference>
<dbReference type="InterPro" id="IPR019491">
    <property type="entry name" value="Lipoate_protein_ligase_C"/>
</dbReference>
<dbReference type="Pfam" id="PF21948">
    <property type="entry name" value="LplA-B_cat"/>
    <property type="match status" value="1"/>
</dbReference>
<evidence type="ECO:0000256" key="3">
    <source>
        <dbReference type="ARBA" id="ARBA00012367"/>
    </source>
</evidence>
<dbReference type="PANTHER" id="PTHR12561:SF3">
    <property type="entry name" value="LIPOYLTRANSFERASE 1, MITOCHONDRIAL"/>
    <property type="match status" value="1"/>
</dbReference>
<evidence type="ECO:0000256" key="5">
    <source>
        <dbReference type="ARBA" id="ARBA00022741"/>
    </source>
</evidence>
<evidence type="ECO:0000313" key="10">
    <source>
        <dbReference type="Proteomes" id="UP001224418"/>
    </source>
</evidence>
<evidence type="ECO:0000256" key="7">
    <source>
        <dbReference type="ARBA" id="ARBA00048037"/>
    </source>
</evidence>